<keyword evidence="6" id="KW-0012">Acyltransferase</keyword>
<protein>
    <submittedName>
        <fullName evidence="7">Uncharacterized protein</fullName>
    </submittedName>
</protein>
<dbReference type="GO" id="GO:0043998">
    <property type="term" value="F:histone H2A acetyltransferase activity"/>
    <property type="evidence" value="ECO:0007669"/>
    <property type="project" value="InterPro"/>
</dbReference>
<dbReference type="InterPro" id="IPR039949">
    <property type="entry name" value="NAA40"/>
</dbReference>
<comment type="subcellular location">
    <subcellularLocation>
        <location evidence="2">Cytoplasm</location>
    </subcellularLocation>
    <subcellularLocation>
        <location evidence="1">Nucleus</location>
    </subcellularLocation>
</comment>
<evidence type="ECO:0000313" key="7">
    <source>
        <dbReference type="EMBL" id="CAD98723.1"/>
    </source>
</evidence>
<name>A0A7G2HK76_CRYPV</name>
<keyword evidence="3" id="KW-0963">Cytoplasm</keyword>
<reference evidence="7 8" key="1">
    <citation type="journal article" date="2003" name="Genome Res.">
        <title>Integrated mapping, chromosomal sequencing and sequence analysis of Cryptosporidium parvum.</title>
        <authorList>
            <person name="Bankier A.T."/>
            <person name="Spriggs H.F."/>
            <person name="Fartmann B."/>
            <person name="Konfortov B.A."/>
            <person name="Madera M."/>
            <person name="Vogel C."/>
            <person name="Teichmann S.A."/>
            <person name="Ivens A."/>
            <person name="Dear P.H."/>
        </authorList>
    </citation>
    <scope>NUCLEOTIDE SEQUENCE [LARGE SCALE GENOMIC DNA]</scope>
    <source>
        <strain evidence="7 8">Iowa</strain>
    </source>
</reference>
<dbReference type="EMBL" id="BX538350">
    <property type="protein sequence ID" value="CAD98723.1"/>
    <property type="molecule type" value="Genomic_DNA"/>
</dbReference>
<accession>A0A7G2HK76</accession>
<dbReference type="GO" id="GO:0005737">
    <property type="term" value="C:cytoplasm"/>
    <property type="evidence" value="ECO:0007669"/>
    <property type="project" value="UniProtKB-SubCell"/>
</dbReference>
<dbReference type="GO" id="GO:0005634">
    <property type="term" value="C:nucleus"/>
    <property type="evidence" value="ECO:0007669"/>
    <property type="project" value="UniProtKB-SubCell"/>
</dbReference>
<dbReference type="GO" id="GO:1990189">
    <property type="term" value="F:protein N-terminal-serine acetyltransferase activity"/>
    <property type="evidence" value="ECO:0007669"/>
    <property type="project" value="TreeGrafter"/>
</dbReference>
<dbReference type="PANTHER" id="PTHR20531">
    <property type="entry name" value="N-ALPHA-ACETYLTRANSFERASE 40"/>
    <property type="match status" value="1"/>
</dbReference>
<proteinExistence type="predicted"/>
<organism evidence="7 8">
    <name type="scientific">Cryptosporidium parvum</name>
    <dbReference type="NCBI Taxonomy" id="5807"/>
    <lineage>
        <taxon>Eukaryota</taxon>
        <taxon>Sar</taxon>
        <taxon>Alveolata</taxon>
        <taxon>Apicomplexa</taxon>
        <taxon>Conoidasida</taxon>
        <taxon>Coccidia</taxon>
        <taxon>Eucoccidiorida</taxon>
        <taxon>Eimeriorina</taxon>
        <taxon>Cryptosporidiidae</taxon>
        <taxon>Cryptosporidium</taxon>
    </lineage>
</organism>
<evidence type="ECO:0000256" key="6">
    <source>
        <dbReference type="ARBA" id="ARBA00023315"/>
    </source>
</evidence>
<gene>
    <name evidence="7" type="ORF">1MB.166</name>
</gene>
<sequence>MTQIIKNQKISRKKSIAISRKNKYKCLIKEIRKSKDFFLNLLQDKNLIYFKTELTKISNRSNLHIARRSDLSSTHMENILKITRDNMKILYDENPWGDIWSQGWDDHLKMNELCHNLSNYIIIYERNTDNATNTIMSTDCSSDISFHNDLRTDINILSFLSFRFELEDEFDSCNKHIIGYIKSSFDTISEVVDVFSFFDTVKRIYYSWQKNPVASRQVDYDLLALLTVFRASNWLNSNQHKILEEYITDLTDGYTNWDVLFPVQNLRIAVERALKSQVTGIVQGRNGVEVWFREGHIGSNQVSGMVILSPCYIQIKDVIDGSMYTYTGGPFPMSPLDFEDILMNCPKSWVYNTSIYSSNSDSQL</sequence>
<keyword evidence="4" id="KW-0808">Transferase</keyword>
<evidence type="ECO:0000256" key="5">
    <source>
        <dbReference type="ARBA" id="ARBA00023242"/>
    </source>
</evidence>
<evidence type="ECO:0000256" key="3">
    <source>
        <dbReference type="ARBA" id="ARBA00022490"/>
    </source>
</evidence>
<dbReference type="VEuPathDB" id="CryptoDB:CPATCC_0013310"/>
<evidence type="ECO:0000313" key="8">
    <source>
        <dbReference type="Proteomes" id="UP000242991"/>
    </source>
</evidence>
<dbReference type="AlphaFoldDB" id="A0A7G2HK76"/>
<evidence type="ECO:0000256" key="1">
    <source>
        <dbReference type="ARBA" id="ARBA00004123"/>
    </source>
</evidence>
<dbReference type="PANTHER" id="PTHR20531:SF1">
    <property type="entry name" value="N-ALPHA-ACETYLTRANSFERASE 40"/>
    <property type="match status" value="1"/>
</dbReference>
<dbReference type="Gene3D" id="3.40.630.30">
    <property type="match status" value="1"/>
</dbReference>
<dbReference type="Proteomes" id="UP000242991">
    <property type="component" value="Chromosome 6"/>
</dbReference>
<evidence type="ECO:0000256" key="2">
    <source>
        <dbReference type="ARBA" id="ARBA00004496"/>
    </source>
</evidence>
<keyword evidence="5" id="KW-0539">Nucleus</keyword>
<dbReference type="GO" id="GO:0010485">
    <property type="term" value="F:histone H4 acetyltransferase activity"/>
    <property type="evidence" value="ECO:0007669"/>
    <property type="project" value="InterPro"/>
</dbReference>
<evidence type="ECO:0000256" key="4">
    <source>
        <dbReference type="ARBA" id="ARBA00022679"/>
    </source>
</evidence>